<evidence type="ECO:0000256" key="1">
    <source>
        <dbReference type="ARBA" id="ARBA00000971"/>
    </source>
</evidence>
<feature type="signal peptide" evidence="8">
    <location>
        <begin position="1"/>
        <end position="22"/>
    </location>
</feature>
<evidence type="ECO:0000313" key="11">
    <source>
        <dbReference type="EMBL" id="MFC4723536.1"/>
    </source>
</evidence>
<evidence type="ECO:0000256" key="6">
    <source>
        <dbReference type="PROSITE-ProRule" id="PRU00277"/>
    </source>
</evidence>
<dbReference type="PROSITE" id="PS00170">
    <property type="entry name" value="CSA_PPIASE_1"/>
    <property type="match status" value="1"/>
</dbReference>
<gene>
    <name evidence="11" type="ORF">ACFO5O_14465</name>
</gene>
<evidence type="ECO:0000256" key="7">
    <source>
        <dbReference type="SAM" id="Coils"/>
    </source>
</evidence>
<dbReference type="Gene3D" id="3.10.50.40">
    <property type="match status" value="1"/>
</dbReference>
<dbReference type="InterPro" id="IPR044666">
    <property type="entry name" value="Cyclophilin_A-like"/>
</dbReference>
<keyword evidence="4 6" id="KW-0697">Rotamase</keyword>
<dbReference type="EMBL" id="JBHSGP010000014">
    <property type="protein sequence ID" value="MFC4723536.1"/>
    <property type="molecule type" value="Genomic_DNA"/>
</dbReference>
<dbReference type="RefSeq" id="WP_387965009.1">
    <property type="nucleotide sequence ID" value="NZ_JBHSGP010000014.1"/>
</dbReference>
<dbReference type="CDD" id="cd00317">
    <property type="entry name" value="cyclophilin"/>
    <property type="match status" value="1"/>
</dbReference>
<reference evidence="12" key="1">
    <citation type="journal article" date="2019" name="Int. J. Syst. Evol. Microbiol.">
        <title>The Global Catalogue of Microorganisms (GCM) 10K type strain sequencing project: providing services to taxonomists for standard genome sequencing and annotation.</title>
        <authorList>
            <consortium name="The Broad Institute Genomics Platform"/>
            <consortium name="The Broad Institute Genome Sequencing Center for Infectious Disease"/>
            <person name="Wu L."/>
            <person name="Ma J."/>
        </authorList>
    </citation>
    <scope>NUCLEOTIDE SEQUENCE [LARGE SCALE GENOMIC DNA]</scope>
    <source>
        <strain evidence="12">CCUG 63682</strain>
    </source>
</reference>
<proteinExistence type="inferred from homology"/>
<dbReference type="PROSITE" id="PS50072">
    <property type="entry name" value="CSA_PPIASE_2"/>
    <property type="match status" value="1"/>
</dbReference>
<feature type="domain" description="PPIase cyclophilin-type" evidence="10">
    <location>
        <begin position="42"/>
        <end position="210"/>
    </location>
</feature>
<dbReference type="Pfam" id="PF00254">
    <property type="entry name" value="FKBP_C"/>
    <property type="match status" value="1"/>
</dbReference>
<dbReference type="SUPFAM" id="SSF54534">
    <property type="entry name" value="FKBP-like"/>
    <property type="match status" value="1"/>
</dbReference>
<organism evidence="11 12">
    <name type="scientific">Geojedonia litorea</name>
    <dbReference type="NCBI Taxonomy" id="1268269"/>
    <lineage>
        <taxon>Bacteria</taxon>
        <taxon>Pseudomonadati</taxon>
        <taxon>Bacteroidota</taxon>
        <taxon>Flavobacteriia</taxon>
        <taxon>Flavobacteriales</taxon>
        <taxon>Flavobacteriaceae</taxon>
        <taxon>Geojedonia</taxon>
    </lineage>
</organism>
<dbReference type="Pfam" id="PF00160">
    <property type="entry name" value="Pro_isomerase"/>
    <property type="match status" value="1"/>
</dbReference>
<evidence type="ECO:0000256" key="4">
    <source>
        <dbReference type="ARBA" id="ARBA00023110"/>
    </source>
</evidence>
<dbReference type="InterPro" id="IPR020892">
    <property type="entry name" value="Cyclophilin-type_PPIase_CS"/>
</dbReference>
<dbReference type="EC" id="5.2.1.8" evidence="3 6"/>
<dbReference type="PROSITE" id="PS51257">
    <property type="entry name" value="PROKAR_LIPOPROTEIN"/>
    <property type="match status" value="1"/>
</dbReference>
<feature type="chain" id="PRO_5045849503" description="peptidylprolyl isomerase" evidence="8">
    <location>
        <begin position="23"/>
        <end position="407"/>
    </location>
</feature>
<evidence type="ECO:0000256" key="8">
    <source>
        <dbReference type="SAM" id="SignalP"/>
    </source>
</evidence>
<accession>A0ABV9N8F9</accession>
<keyword evidence="8" id="KW-0732">Signal</keyword>
<evidence type="ECO:0000256" key="3">
    <source>
        <dbReference type="ARBA" id="ARBA00013194"/>
    </source>
</evidence>
<sequence>MKLISKPIHLLALVLLMSSSSCQDKYPNLDDGLYAEFVTNKGNMIAKLEFEKVPVTVANFVALAEGNHPMVKDEYKGKKYFDSLTFHRVMDQFMIQGGDPTGTGSGDPGYRFEDEFHPDLRHSKPGILSMANGGASTNGSQFFITEVPYPSLDAYDQQGNLKDCDNPRVSCHAVFGELVVGLEIQDSISNVATGPGNRPIEPVIIEHVNIIRKGSAAKNFNAPKVFEEELPKIREKQEAIREEARLKAEEEQKAIDAKNAEAALTQKPILDGYLSKASTLASGLKVHYITKGTGAKPKTGDNVTVNYEGYFTDGRLFDSNVQAVEERHGKFNQQKIERQMYSPMPMQISPDARMIAGFKEAAASLKVGDKAFFYMPSHLAYGEQGAPPLIAPNSDIIFILEMVAITE</sequence>
<feature type="domain" description="PPIase FKBP-type" evidence="9">
    <location>
        <begin position="300"/>
        <end position="406"/>
    </location>
</feature>
<dbReference type="PANTHER" id="PTHR45625:SF4">
    <property type="entry name" value="PEPTIDYLPROLYL ISOMERASE DOMAIN AND WD REPEAT-CONTAINING PROTEIN 1"/>
    <property type="match status" value="1"/>
</dbReference>
<name>A0ABV9N8F9_9FLAO</name>
<feature type="coiled-coil region" evidence="7">
    <location>
        <begin position="232"/>
        <end position="267"/>
    </location>
</feature>
<keyword evidence="7" id="KW-0175">Coiled coil</keyword>
<dbReference type="InterPro" id="IPR029000">
    <property type="entry name" value="Cyclophilin-like_dom_sf"/>
</dbReference>
<comment type="catalytic activity">
    <reaction evidence="1 6">
        <text>[protein]-peptidylproline (omega=180) = [protein]-peptidylproline (omega=0)</text>
        <dbReference type="Rhea" id="RHEA:16237"/>
        <dbReference type="Rhea" id="RHEA-COMP:10747"/>
        <dbReference type="Rhea" id="RHEA-COMP:10748"/>
        <dbReference type="ChEBI" id="CHEBI:83833"/>
        <dbReference type="ChEBI" id="CHEBI:83834"/>
        <dbReference type="EC" id="5.2.1.8"/>
    </reaction>
</comment>
<dbReference type="InterPro" id="IPR002130">
    <property type="entry name" value="Cyclophilin-type_PPIase_dom"/>
</dbReference>
<comment type="similarity">
    <text evidence="2">Belongs to the cyclophilin-type PPIase family.</text>
</comment>
<dbReference type="Proteomes" id="UP001595953">
    <property type="component" value="Unassembled WGS sequence"/>
</dbReference>
<keyword evidence="12" id="KW-1185">Reference proteome</keyword>
<evidence type="ECO:0000256" key="5">
    <source>
        <dbReference type="ARBA" id="ARBA00023235"/>
    </source>
</evidence>
<dbReference type="SUPFAM" id="SSF50891">
    <property type="entry name" value="Cyclophilin-like"/>
    <property type="match status" value="1"/>
</dbReference>
<dbReference type="PROSITE" id="PS50059">
    <property type="entry name" value="FKBP_PPIASE"/>
    <property type="match status" value="1"/>
</dbReference>
<evidence type="ECO:0000259" key="10">
    <source>
        <dbReference type="PROSITE" id="PS50072"/>
    </source>
</evidence>
<dbReference type="InterPro" id="IPR001179">
    <property type="entry name" value="PPIase_FKBP_dom"/>
</dbReference>
<keyword evidence="5 6" id="KW-0413">Isomerase</keyword>
<dbReference type="PRINTS" id="PR00153">
    <property type="entry name" value="CSAPPISMRASE"/>
</dbReference>
<evidence type="ECO:0000259" key="9">
    <source>
        <dbReference type="PROSITE" id="PS50059"/>
    </source>
</evidence>
<dbReference type="Gene3D" id="2.40.100.10">
    <property type="entry name" value="Cyclophilin-like"/>
    <property type="match status" value="1"/>
</dbReference>
<protein>
    <recommendedName>
        <fullName evidence="3 6">peptidylprolyl isomerase</fullName>
        <ecNumber evidence="3 6">5.2.1.8</ecNumber>
    </recommendedName>
</protein>
<dbReference type="GO" id="GO:0016853">
    <property type="term" value="F:isomerase activity"/>
    <property type="evidence" value="ECO:0007669"/>
    <property type="project" value="UniProtKB-KW"/>
</dbReference>
<dbReference type="PANTHER" id="PTHR45625">
    <property type="entry name" value="PEPTIDYL-PROLYL CIS-TRANS ISOMERASE-RELATED"/>
    <property type="match status" value="1"/>
</dbReference>
<evidence type="ECO:0000313" key="12">
    <source>
        <dbReference type="Proteomes" id="UP001595953"/>
    </source>
</evidence>
<comment type="caution">
    <text evidence="11">The sequence shown here is derived from an EMBL/GenBank/DDBJ whole genome shotgun (WGS) entry which is preliminary data.</text>
</comment>
<dbReference type="InterPro" id="IPR046357">
    <property type="entry name" value="PPIase_dom_sf"/>
</dbReference>
<evidence type="ECO:0000256" key="2">
    <source>
        <dbReference type="ARBA" id="ARBA00007365"/>
    </source>
</evidence>